<evidence type="ECO:0000256" key="6">
    <source>
        <dbReference type="ARBA" id="ARBA00023136"/>
    </source>
</evidence>
<feature type="transmembrane region" description="Helical" evidence="8">
    <location>
        <begin position="27"/>
        <end position="46"/>
    </location>
</feature>
<dbReference type="InterPro" id="IPR037185">
    <property type="entry name" value="EmrE-like"/>
</dbReference>
<dbReference type="SUPFAM" id="SSF103481">
    <property type="entry name" value="Multidrug resistance efflux transporter EmrE"/>
    <property type="match status" value="1"/>
</dbReference>
<dbReference type="Proteomes" id="UP001596990">
    <property type="component" value="Unassembled WGS sequence"/>
</dbReference>
<comment type="subcellular location">
    <subcellularLocation>
        <location evidence="1 7">Cell membrane</location>
        <topology evidence="1 7">Multi-pass membrane protein</topology>
    </subcellularLocation>
</comment>
<evidence type="ECO:0000256" key="5">
    <source>
        <dbReference type="ARBA" id="ARBA00022989"/>
    </source>
</evidence>
<evidence type="ECO:0000313" key="10">
    <source>
        <dbReference type="Proteomes" id="UP001596990"/>
    </source>
</evidence>
<dbReference type="RefSeq" id="WP_386062925.1">
    <property type="nucleotide sequence ID" value="NZ_JBHTKL010000006.1"/>
</dbReference>
<keyword evidence="4 7" id="KW-0812">Transmembrane</keyword>
<dbReference type="Pfam" id="PF00893">
    <property type="entry name" value="Multi_Drug_Res"/>
    <property type="match status" value="1"/>
</dbReference>
<keyword evidence="5 8" id="KW-1133">Transmembrane helix</keyword>
<dbReference type="Gene3D" id="1.10.3730.20">
    <property type="match status" value="1"/>
</dbReference>
<dbReference type="EMBL" id="JBHTKL010000006">
    <property type="protein sequence ID" value="MFD1020725.1"/>
    <property type="molecule type" value="Genomic_DNA"/>
</dbReference>
<dbReference type="InterPro" id="IPR045324">
    <property type="entry name" value="Small_multidrug_res"/>
</dbReference>
<dbReference type="PANTHER" id="PTHR30561:SF0">
    <property type="entry name" value="GUANIDINIUM EXPORTER"/>
    <property type="match status" value="1"/>
</dbReference>
<organism evidence="9 10">
    <name type="scientific">Thalassobacillus hwangdonensis</name>
    <dbReference type="NCBI Taxonomy" id="546108"/>
    <lineage>
        <taxon>Bacteria</taxon>
        <taxon>Bacillati</taxon>
        <taxon>Bacillota</taxon>
        <taxon>Bacilli</taxon>
        <taxon>Bacillales</taxon>
        <taxon>Bacillaceae</taxon>
        <taxon>Thalassobacillus</taxon>
    </lineage>
</organism>
<dbReference type="InterPro" id="IPR000390">
    <property type="entry name" value="Small_drug/metabolite_transptr"/>
</dbReference>
<evidence type="ECO:0000256" key="1">
    <source>
        <dbReference type="ARBA" id="ARBA00004651"/>
    </source>
</evidence>
<keyword evidence="2" id="KW-0813">Transport</keyword>
<proteinExistence type="inferred from homology"/>
<sequence length="114" mass="12366">MAWVYLLVGSLFEIAWAMGLKLSEGFTQPLISAITVALIFISFYFFTKALREIDIGTGYAVFTGIGTIGTTIIGILMLGDKVSFTKLLFIIILITGIIGLKVTSTQNVPSETTH</sequence>
<protein>
    <submittedName>
        <fullName evidence="9">DMT family transporter</fullName>
    </submittedName>
</protein>
<evidence type="ECO:0000313" key="9">
    <source>
        <dbReference type="EMBL" id="MFD1020725.1"/>
    </source>
</evidence>
<dbReference type="PANTHER" id="PTHR30561">
    <property type="entry name" value="SMR FAMILY PROTON-DEPENDENT DRUG EFFLUX TRANSPORTER SUGE"/>
    <property type="match status" value="1"/>
</dbReference>
<comment type="caution">
    <text evidence="9">The sequence shown here is derived from an EMBL/GenBank/DDBJ whole genome shotgun (WGS) entry which is preliminary data.</text>
</comment>
<evidence type="ECO:0000256" key="7">
    <source>
        <dbReference type="RuleBase" id="RU003942"/>
    </source>
</evidence>
<reference evidence="10" key="1">
    <citation type="journal article" date="2019" name="Int. J. Syst. Evol. Microbiol.">
        <title>The Global Catalogue of Microorganisms (GCM) 10K type strain sequencing project: providing services to taxonomists for standard genome sequencing and annotation.</title>
        <authorList>
            <consortium name="The Broad Institute Genomics Platform"/>
            <consortium name="The Broad Institute Genome Sequencing Center for Infectious Disease"/>
            <person name="Wu L."/>
            <person name="Ma J."/>
        </authorList>
    </citation>
    <scope>NUCLEOTIDE SEQUENCE [LARGE SCALE GENOMIC DNA]</scope>
    <source>
        <strain evidence="10">CCUG 56607</strain>
    </source>
</reference>
<gene>
    <name evidence="9" type="ORF">ACFQ2J_16175</name>
</gene>
<keyword evidence="6 8" id="KW-0472">Membrane</keyword>
<evidence type="ECO:0000256" key="4">
    <source>
        <dbReference type="ARBA" id="ARBA00022692"/>
    </source>
</evidence>
<accession>A0ABW3L692</accession>
<evidence type="ECO:0000256" key="3">
    <source>
        <dbReference type="ARBA" id="ARBA00022475"/>
    </source>
</evidence>
<feature type="transmembrane region" description="Helical" evidence="8">
    <location>
        <begin position="84"/>
        <end position="102"/>
    </location>
</feature>
<name>A0ABW3L692_9BACI</name>
<keyword evidence="10" id="KW-1185">Reference proteome</keyword>
<keyword evidence="3" id="KW-1003">Cell membrane</keyword>
<comment type="similarity">
    <text evidence="7">Belongs to the drug/metabolite transporter (DMT) superfamily. Small multidrug resistance (SMR) (TC 2.A.7.1) family.</text>
</comment>
<evidence type="ECO:0000256" key="2">
    <source>
        <dbReference type="ARBA" id="ARBA00022448"/>
    </source>
</evidence>
<evidence type="ECO:0000256" key="8">
    <source>
        <dbReference type="SAM" id="Phobius"/>
    </source>
</evidence>
<feature type="transmembrane region" description="Helical" evidence="8">
    <location>
        <begin position="58"/>
        <end position="78"/>
    </location>
</feature>